<feature type="transmembrane region" description="Helical" evidence="12">
    <location>
        <begin position="299"/>
        <end position="317"/>
    </location>
</feature>
<evidence type="ECO:0000256" key="8">
    <source>
        <dbReference type="ARBA" id="ARBA00022692"/>
    </source>
</evidence>
<evidence type="ECO:0000256" key="7">
    <source>
        <dbReference type="ARBA" id="ARBA00022683"/>
    </source>
</evidence>
<evidence type="ECO:0000313" key="15">
    <source>
        <dbReference type="EMBL" id="MEQ2638189.1"/>
    </source>
</evidence>
<dbReference type="Pfam" id="PF02302">
    <property type="entry name" value="PTS_IIB"/>
    <property type="match status" value="1"/>
</dbReference>
<protein>
    <submittedName>
        <fullName evidence="15">Fructose-specific PTS transporter subunit EIIC</fullName>
    </submittedName>
</protein>
<feature type="transmembrane region" description="Helical" evidence="12">
    <location>
        <begin position="401"/>
        <end position="419"/>
    </location>
</feature>
<evidence type="ECO:0000256" key="12">
    <source>
        <dbReference type="SAM" id="Phobius"/>
    </source>
</evidence>
<feature type="transmembrane region" description="Helical" evidence="12">
    <location>
        <begin position="144"/>
        <end position="163"/>
    </location>
</feature>
<feature type="transmembrane region" description="Helical" evidence="12">
    <location>
        <begin position="223"/>
        <end position="240"/>
    </location>
</feature>
<keyword evidence="8 12" id="KW-0812">Transmembrane</keyword>
<gene>
    <name evidence="15" type="ORF">AAAT05_07540</name>
</gene>
<dbReference type="InterPro" id="IPR003501">
    <property type="entry name" value="PTS_EIIB_2/3"/>
</dbReference>
<dbReference type="InterPro" id="IPR006327">
    <property type="entry name" value="PTS_IIC_fruc"/>
</dbReference>
<evidence type="ECO:0000259" key="14">
    <source>
        <dbReference type="PROSITE" id="PS51104"/>
    </source>
</evidence>
<name>A0ABV1IH11_9ACTN</name>
<dbReference type="InterPro" id="IPR013011">
    <property type="entry name" value="PTS_EIIB_2"/>
</dbReference>
<comment type="caution">
    <text evidence="15">The sequence shown here is derived from an EMBL/GenBank/DDBJ whole genome shotgun (WGS) entry which is preliminary data.</text>
</comment>
<feature type="transmembrane region" description="Helical" evidence="12">
    <location>
        <begin position="338"/>
        <end position="361"/>
    </location>
</feature>
<keyword evidence="2" id="KW-0813">Transport</keyword>
<dbReference type="InterPro" id="IPR036095">
    <property type="entry name" value="PTS_EIIB-like_sf"/>
</dbReference>
<dbReference type="SUPFAM" id="SSF52794">
    <property type="entry name" value="PTS system IIB component-like"/>
    <property type="match status" value="1"/>
</dbReference>
<dbReference type="InterPro" id="IPR003352">
    <property type="entry name" value="PTS_EIIC"/>
</dbReference>
<keyword evidence="10 12" id="KW-1133">Transmembrane helix</keyword>
<dbReference type="Pfam" id="PF02378">
    <property type="entry name" value="PTS_EIIC"/>
    <property type="match status" value="1"/>
</dbReference>
<evidence type="ECO:0000256" key="1">
    <source>
        <dbReference type="ARBA" id="ARBA00004429"/>
    </source>
</evidence>
<keyword evidence="4" id="KW-0597">Phosphoprotein</keyword>
<keyword evidence="11 12" id="KW-0472">Membrane</keyword>
<accession>A0ABV1IH11</accession>
<evidence type="ECO:0000256" key="5">
    <source>
        <dbReference type="ARBA" id="ARBA00022597"/>
    </source>
</evidence>
<dbReference type="InterPro" id="IPR013014">
    <property type="entry name" value="PTS_EIIC_2"/>
</dbReference>
<evidence type="ECO:0000256" key="4">
    <source>
        <dbReference type="ARBA" id="ARBA00022553"/>
    </source>
</evidence>
<feature type="domain" description="PTS EIIC type-2" evidence="14">
    <location>
        <begin position="133"/>
        <end position="469"/>
    </location>
</feature>
<feature type="transmembrane region" description="Helical" evidence="12">
    <location>
        <begin position="183"/>
        <end position="203"/>
    </location>
</feature>
<dbReference type="PROSITE" id="PS51104">
    <property type="entry name" value="PTS_EIIC_TYPE_2"/>
    <property type="match status" value="1"/>
</dbReference>
<evidence type="ECO:0000313" key="16">
    <source>
        <dbReference type="Proteomes" id="UP001478817"/>
    </source>
</evidence>
<dbReference type="PANTHER" id="PTHR30505:SF0">
    <property type="entry name" value="FRUCTOSE-LIKE PTS SYSTEM EIIBC COMPONENT-RELATED"/>
    <property type="match status" value="1"/>
</dbReference>
<sequence>MSNDPQGKEGSKGFIIGVTSCTNGIAHTYMSAESLTKKAQELGYRVKIETDGTSGVENELTEQDIRDADFVIVAADAKVNTARFSGKRLYMTNVSAGIKSPEEVIRKASNAEVFVAEGESGGSLRASGDKVSIYAALMNGVSNMLPLVVAGGILIAISFFWGINSASVDDASYNAVAALIKSIGDAAFALFVPVMAGFIGYAIADRPGFAPALVGGYLAKNGGSGFLGALLAGFLAGYLVRLLKRLCAGMPKSLEGIKPMLIYPLVGTLVVGLVIQGVVNPLMGGIEEVVTTWLVNLGTANLVLLGALIGIMLTADLGGPINKTAYLFSIAMLAEGNYTIMAACMCAGMVPSLATALAAAIKPSKFTEAQVEASKANWVLGLSFICEGAIPFAASDPLRVLPSFMVGSALAGGLGIVFGCTCPAPHGGIFVIPVIGNPLGFLIALALGTIASAAVLLIVKKELTVEQRAE</sequence>
<dbReference type="NCBIfam" id="TIGR01427">
    <property type="entry name" value="PTS_IIC_fructo"/>
    <property type="match status" value="1"/>
</dbReference>
<organism evidence="15 16">
    <name type="scientific">Paratractidigestivibacter faecalis</name>
    <dbReference type="NCBI Taxonomy" id="2292441"/>
    <lineage>
        <taxon>Bacteria</taxon>
        <taxon>Bacillati</taxon>
        <taxon>Actinomycetota</taxon>
        <taxon>Coriobacteriia</taxon>
        <taxon>Coriobacteriales</taxon>
        <taxon>Atopobiaceae</taxon>
        <taxon>Paratractidigestivibacter</taxon>
    </lineage>
</organism>
<proteinExistence type="predicted"/>
<evidence type="ECO:0000256" key="10">
    <source>
        <dbReference type="ARBA" id="ARBA00022989"/>
    </source>
</evidence>
<dbReference type="NCBIfam" id="TIGR00829">
    <property type="entry name" value="FRU"/>
    <property type="match status" value="1"/>
</dbReference>
<dbReference type="EMBL" id="JBBNGS010000013">
    <property type="protein sequence ID" value="MEQ2638189.1"/>
    <property type="molecule type" value="Genomic_DNA"/>
</dbReference>
<dbReference type="PROSITE" id="PS51099">
    <property type="entry name" value="PTS_EIIB_TYPE_2"/>
    <property type="match status" value="1"/>
</dbReference>
<comment type="subcellular location">
    <subcellularLocation>
        <location evidence="1">Cell inner membrane</location>
        <topology evidence="1">Multi-pass membrane protein</topology>
    </subcellularLocation>
</comment>
<keyword evidence="7" id="KW-0598">Phosphotransferase system</keyword>
<feature type="transmembrane region" description="Helical" evidence="12">
    <location>
        <begin position="261"/>
        <end position="279"/>
    </location>
</feature>
<dbReference type="Proteomes" id="UP001478817">
    <property type="component" value="Unassembled WGS sequence"/>
</dbReference>
<feature type="transmembrane region" description="Helical" evidence="12">
    <location>
        <begin position="439"/>
        <end position="459"/>
    </location>
</feature>
<keyword evidence="3" id="KW-1003">Cell membrane</keyword>
<dbReference type="InterPro" id="IPR003353">
    <property type="entry name" value="PTS_IIB_fruc"/>
</dbReference>
<evidence type="ECO:0000259" key="13">
    <source>
        <dbReference type="PROSITE" id="PS51099"/>
    </source>
</evidence>
<reference evidence="15 16" key="1">
    <citation type="submission" date="2024-04" db="EMBL/GenBank/DDBJ databases">
        <title>Human intestinal bacterial collection.</title>
        <authorList>
            <person name="Pauvert C."/>
            <person name="Hitch T.C.A."/>
            <person name="Clavel T."/>
        </authorList>
    </citation>
    <scope>NUCLEOTIDE SEQUENCE [LARGE SCALE GENOMIC DNA]</scope>
    <source>
        <strain evidence="15 16">CLA-AA-H197</strain>
    </source>
</reference>
<keyword evidence="5" id="KW-0762">Sugar transport</keyword>
<dbReference type="RefSeq" id="WP_349182819.1">
    <property type="nucleotide sequence ID" value="NZ_JBBNGS010000013.1"/>
</dbReference>
<evidence type="ECO:0000256" key="9">
    <source>
        <dbReference type="ARBA" id="ARBA00022777"/>
    </source>
</evidence>
<dbReference type="Gene3D" id="3.40.50.2300">
    <property type="match status" value="1"/>
</dbReference>
<keyword evidence="6" id="KW-0808">Transferase</keyword>
<evidence type="ECO:0000256" key="6">
    <source>
        <dbReference type="ARBA" id="ARBA00022679"/>
    </source>
</evidence>
<evidence type="ECO:0000256" key="2">
    <source>
        <dbReference type="ARBA" id="ARBA00022448"/>
    </source>
</evidence>
<dbReference type="CDD" id="cd05569">
    <property type="entry name" value="PTS_IIB_fructose"/>
    <property type="match status" value="1"/>
</dbReference>
<evidence type="ECO:0000256" key="3">
    <source>
        <dbReference type="ARBA" id="ARBA00022475"/>
    </source>
</evidence>
<evidence type="ECO:0000256" key="11">
    <source>
        <dbReference type="ARBA" id="ARBA00023136"/>
    </source>
</evidence>
<keyword evidence="9" id="KW-0418">Kinase</keyword>
<dbReference type="PANTHER" id="PTHR30505">
    <property type="entry name" value="FRUCTOSE-LIKE PERMEASE"/>
    <property type="match status" value="1"/>
</dbReference>
<dbReference type="InterPro" id="IPR050864">
    <property type="entry name" value="Bacterial_PTS_Sugar_Transport"/>
</dbReference>
<keyword evidence="16" id="KW-1185">Reference proteome</keyword>
<feature type="domain" description="PTS EIIB type-2" evidence="13">
    <location>
        <begin position="15"/>
        <end position="110"/>
    </location>
</feature>